<feature type="coiled-coil region" evidence="1">
    <location>
        <begin position="122"/>
        <end position="176"/>
    </location>
</feature>
<gene>
    <name evidence="2" type="ORF">D5F01_LYC10354</name>
</gene>
<protein>
    <recommendedName>
        <fullName evidence="4">A-kinase anchor protein 9</fullName>
    </recommendedName>
</protein>
<keyword evidence="1" id="KW-0175">Coiled coil</keyword>
<sequence length="441" mass="51344">MLEALCKEFNGQLQKESKLREEVEIGKMEAVDIAETLLQRLENMQKVLEDSSAELKSEKTKQDQLHHEILELQQTLQTEQTLREKAEAENLKDVEMLEALCKEFDGQLQKESKLREEAEIGKMEAVEIAETLLQRVEELSAESQTFIKLSEAKQELEDLNRQLNTEKHLRMQVENEKLEAVEIAETLFQRLEDMQSVSDLKSEKTKQDQLHQEILDLQQMLQTEQTLREKAEAENLKDVEMLEALCKEFDGQLQKESKLREEAEIGKMEAVDSAETLLQRLENMQKVLEESSAELKSEKTKQDQLHHEILELQQTLQTEQTLREKAEAENLKDVEMLEALCKEFDGQLQKESKLREEAEIGKMEAVEIAETLLQRVEELSAESQTFIKLSEAKQELEDLNRQLNTEKHLRMQVENEKLEAVEIAETLFQRLEDMQSLRPQI</sequence>
<reference evidence="2 3" key="1">
    <citation type="submission" date="2019-07" db="EMBL/GenBank/DDBJ databases">
        <title>Chromosome genome assembly for large yellow croaker.</title>
        <authorList>
            <person name="Xiao S."/>
        </authorList>
    </citation>
    <scope>NUCLEOTIDE SEQUENCE [LARGE SCALE GENOMIC DNA]</scope>
    <source>
        <strain evidence="2">JMULYC20181020</strain>
        <tissue evidence="2">Muscle</tissue>
    </source>
</reference>
<evidence type="ECO:0008006" key="4">
    <source>
        <dbReference type="Google" id="ProtNLM"/>
    </source>
</evidence>
<feature type="coiled-coil region" evidence="1">
    <location>
        <begin position="362"/>
        <end position="416"/>
    </location>
</feature>
<feature type="coiled-coil region" evidence="1">
    <location>
        <begin position="31"/>
        <end position="89"/>
    </location>
</feature>
<evidence type="ECO:0000256" key="1">
    <source>
        <dbReference type="SAM" id="Coils"/>
    </source>
</evidence>
<evidence type="ECO:0000313" key="3">
    <source>
        <dbReference type="Proteomes" id="UP000424527"/>
    </source>
</evidence>
<comment type="caution">
    <text evidence="2">The sequence shown here is derived from an EMBL/GenBank/DDBJ whole genome shotgun (WGS) entry which is preliminary data.</text>
</comment>
<name>A0A6G0IHB7_LARCR</name>
<organism evidence="2 3">
    <name type="scientific">Larimichthys crocea</name>
    <name type="common">Large yellow croaker</name>
    <name type="synonym">Pseudosciaena crocea</name>
    <dbReference type="NCBI Taxonomy" id="215358"/>
    <lineage>
        <taxon>Eukaryota</taxon>
        <taxon>Metazoa</taxon>
        <taxon>Chordata</taxon>
        <taxon>Craniata</taxon>
        <taxon>Vertebrata</taxon>
        <taxon>Euteleostomi</taxon>
        <taxon>Actinopterygii</taxon>
        <taxon>Neopterygii</taxon>
        <taxon>Teleostei</taxon>
        <taxon>Neoteleostei</taxon>
        <taxon>Acanthomorphata</taxon>
        <taxon>Eupercaria</taxon>
        <taxon>Sciaenidae</taxon>
        <taxon>Larimichthys</taxon>
    </lineage>
</organism>
<accession>A0A6G0IHB7</accession>
<dbReference type="AlphaFoldDB" id="A0A6G0IHB7"/>
<evidence type="ECO:0000313" key="2">
    <source>
        <dbReference type="EMBL" id="KAE8290764.1"/>
    </source>
</evidence>
<dbReference type="EMBL" id="REGW02000010">
    <property type="protein sequence ID" value="KAE8290764.1"/>
    <property type="molecule type" value="Genomic_DNA"/>
</dbReference>
<proteinExistence type="predicted"/>
<feature type="coiled-coil region" evidence="1">
    <location>
        <begin position="271"/>
        <end position="329"/>
    </location>
</feature>
<keyword evidence="3" id="KW-1185">Reference proteome</keyword>
<dbReference type="Proteomes" id="UP000424527">
    <property type="component" value="Unassembled WGS sequence"/>
</dbReference>